<gene>
    <name evidence="3" type="ORF">SCD92_13690</name>
</gene>
<evidence type="ECO:0000313" key="4">
    <source>
        <dbReference type="Proteomes" id="UP001273505"/>
    </source>
</evidence>
<evidence type="ECO:0000313" key="3">
    <source>
        <dbReference type="EMBL" id="MDX6850420.1"/>
    </source>
</evidence>
<protein>
    <submittedName>
        <fullName evidence="3">DUF418 domain-containing protein</fullName>
    </submittedName>
</protein>
<feature type="transmembrane region" description="Helical" evidence="1">
    <location>
        <begin position="290"/>
        <end position="308"/>
    </location>
</feature>
<dbReference type="Pfam" id="PF04235">
    <property type="entry name" value="DUF418"/>
    <property type="match status" value="1"/>
</dbReference>
<proteinExistence type="predicted"/>
<keyword evidence="1" id="KW-1133">Transmembrane helix</keyword>
<feature type="transmembrane region" description="Helical" evidence="1">
    <location>
        <begin position="141"/>
        <end position="160"/>
    </location>
</feature>
<comment type="caution">
    <text evidence="3">The sequence shown here is derived from an EMBL/GenBank/DDBJ whole genome shotgun (WGS) entry which is preliminary data.</text>
</comment>
<feature type="transmembrane region" description="Helical" evidence="1">
    <location>
        <begin position="216"/>
        <end position="236"/>
    </location>
</feature>
<dbReference type="Proteomes" id="UP001273505">
    <property type="component" value="Unassembled WGS sequence"/>
</dbReference>
<dbReference type="InterPro" id="IPR007349">
    <property type="entry name" value="DUF418"/>
</dbReference>
<dbReference type="EMBL" id="JAXAFO010000024">
    <property type="protein sequence ID" value="MDX6850420.1"/>
    <property type="molecule type" value="Genomic_DNA"/>
</dbReference>
<accession>A0ABU4RZU1</accession>
<feature type="transmembrane region" description="Helical" evidence="1">
    <location>
        <begin position="120"/>
        <end position="136"/>
    </location>
</feature>
<dbReference type="PANTHER" id="PTHR30590:SF2">
    <property type="entry name" value="INNER MEMBRANE PROTEIN"/>
    <property type="match status" value="1"/>
</dbReference>
<feature type="transmembrane region" description="Helical" evidence="1">
    <location>
        <begin position="248"/>
        <end position="270"/>
    </location>
</feature>
<feature type="transmembrane region" description="Helical" evidence="1">
    <location>
        <begin position="354"/>
        <end position="375"/>
    </location>
</feature>
<sequence length="408" mass="45468">MYTQNNTSRIHAVDALRGFALAGITIAHMLEQFIAAPRPQGDAWGVAPTLLDQAIQAVGFLLISGKFFSIFSLLFGISFAIMMANAEKRGQAFSGRFLWRLILLFAIGLVHTMFYRGDILTVYTVIGLSLPLFYRLPDKVLWVIALVLFAGFGRAVFFLITGSDTLLPFAWTPESPVLAEYIQTIKNGSLLDVFALNLTQGLATKYDYQVAVGGRGYLTLAYFLVGIWLVRSGIVSDIANRMADVKKSFFYSLGAALVFLLLTIGSFVTLPQPLDMTSWHFVLGMTAYDLLGIALTVTLICAFLWLYLKKPDGKLNALAPYGRLALSNYLLQTLIGTFIFFGWGLGLVGSLHEWQTLLIALLIIYLQIKISAWWLSRYRYGPLEWAWRCGTYFKGMPFKVERSASSGE</sequence>
<evidence type="ECO:0000259" key="2">
    <source>
        <dbReference type="Pfam" id="PF04235"/>
    </source>
</evidence>
<feature type="transmembrane region" description="Helical" evidence="1">
    <location>
        <begin position="329"/>
        <end position="348"/>
    </location>
</feature>
<feature type="transmembrane region" description="Helical" evidence="1">
    <location>
        <begin position="97"/>
        <end position="114"/>
    </location>
</feature>
<reference evidence="3 4" key="1">
    <citation type="submission" date="2023-11" db="EMBL/GenBank/DDBJ databases">
        <title>Gilvimarinus fulvus sp. nov., isolated from the surface of Kelp.</title>
        <authorList>
            <person name="Sun Y.Y."/>
            <person name="Gong Y."/>
            <person name="Du Z.J."/>
        </authorList>
    </citation>
    <scope>NUCLEOTIDE SEQUENCE [LARGE SCALE GENOMIC DNA]</scope>
    <source>
        <strain evidence="3 4">SDUM040013</strain>
    </source>
</reference>
<dbReference type="RefSeq" id="WP_302720976.1">
    <property type="nucleotide sequence ID" value="NZ_JAULRU010000220.1"/>
</dbReference>
<dbReference type="InterPro" id="IPR052529">
    <property type="entry name" value="Bact_Transport_Assoc"/>
</dbReference>
<dbReference type="PANTHER" id="PTHR30590">
    <property type="entry name" value="INNER MEMBRANE PROTEIN"/>
    <property type="match status" value="1"/>
</dbReference>
<evidence type="ECO:0000256" key="1">
    <source>
        <dbReference type="SAM" id="Phobius"/>
    </source>
</evidence>
<feature type="domain" description="DUF418" evidence="2">
    <location>
        <begin position="229"/>
        <end position="394"/>
    </location>
</feature>
<keyword evidence="4" id="KW-1185">Reference proteome</keyword>
<organism evidence="3 4">
    <name type="scientific">Gilvimarinus gilvus</name>
    <dbReference type="NCBI Taxonomy" id="3058038"/>
    <lineage>
        <taxon>Bacteria</taxon>
        <taxon>Pseudomonadati</taxon>
        <taxon>Pseudomonadota</taxon>
        <taxon>Gammaproteobacteria</taxon>
        <taxon>Cellvibrionales</taxon>
        <taxon>Cellvibrionaceae</taxon>
        <taxon>Gilvimarinus</taxon>
    </lineage>
</organism>
<name>A0ABU4RZU1_9GAMM</name>
<keyword evidence="1" id="KW-0472">Membrane</keyword>
<keyword evidence="1" id="KW-0812">Transmembrane</keyword>